<protein>
    <submittedName>
        <fullName evidence="2">S-adenosyl-L-methionine-dependent methyltransferase</fullName>
    </submittedName>
</protein>
<proteinExistence type="predicted"/>
<evidence type="ECO:0000259" key="1">
    <source>
        <dbReference type="Pfam" id="PF08241"/>
    </source>
</evidence>
<dbReference type="PANTHER" id="PTHR43591">
    <property type="entry name" value="METHYLTRANSFERASE"/>
    <property type="match status" value="1"/>
</dbReference>
<sequence>LATEYPEWSCVGFDKTPTFPQTIRPSNTEFLSGNILNGLPFPDDTFDFVQMRAFIMVFTKENWTQALKEIHRVLKPGGWIQLLEPEWDLTPHTFLIVKNLMEESGVDPYVCERLPAMLTETNFNVMQEERRSVRLKSIEACRPFLNGLYNFQSEQDFEFWKAQYTKAQKDTSEAVWYAAAAQKPL</sequence>
<reference evidence="2 3" key="1">
    <citation type="submission" date="2016-07" db="EMBL/GenBank/DDBJ databases">
        <title>Pervasive Adenine N6-methylation of Active Genes in Fungi.</title>
        <authorList>
            <consortium name="DOE Joint Genome Institute"/>
            <person name="Mondo S.J."/>
            <person name="Dannebaum R.O."/>
            <person name="Kuo R.C."/>
            <person name="Labutti K."/>
            <person name="Haridas S."/>
            <person name="Kuo A."/>
            <person name="Salamov A."/>
            <person name="Ahrendt S.R."/>
            <person name="Lipzen A."/>
            <person name="Sullivan W."/>
            <person name="Andreopoulos W.B."/>
            <person name="Clum A."/>
            <person name="Lindquist E."/>
            <person name="Daum C."/>
            <person name="Ramamoorthy G.K."/>
            <person name="Gryganskyi A."/>
            <person name="Culley D."/>
            <person name="Magnuson J.K."/>
            <person name="James T.Y."/>
            <person name="O'Malley M.A."/>
            <person name="Stajich J.E."/>
            <person name="Spatafora J.W."/>
            <person name="Visel A."/>
            <person name="Grigoriev I.V."/>
        </authorList>
    </citation>
    <scope>NUCLEOTIDE SEQUENCE [LARGE SCALE GENOMIC DNA]</scope>
    <source>
        <strain evidence="2 3">NRRL 2496</strain>
    </source>
</reference>
<dbReference type="PANTHER" id="PTHR43591:SF24">
    <property type="entry name" value="2-METHOXY-6-POLYPRENYL-1,4-BENZOQUINOL METHYLASE, MITOCHONDRIAL"/>
    <property type="match status" value="1"/>
</dbReference>
<dbReference type="Proteomes" id="UP000242180">
    <property type="component" value="Unassembled WGS sequence"/>
</dbReference>
<keyword evidence="2" id="KW-0489">Methyltransferase</keyword>
<dbReference type="STRING" id="13706.A0A1X2HVE1"/>
<evidence type="ECO:0000313" key="2">
    <source>
        <dbReference type="EMBL" id="ORZ03527.1"/>
    </source>
</evidence>
<evidence type="ECO:0000313" key="3">
    <source>
        <dbReference type="Proteomes" id="UP000242180"/>
    </source>
</evidence>
<dbReference type="OrthoDB" id="2013972at2759"/>
<comment type="caution">
    <text evidence="2">The sequence shown here is derived from an EMBL/GenBank/DDBJ whole genome shotgun (WGS) entry which is preliminary data.</text>
</comment>
<dbReference type="InterPro" id="IPR029063">
    <property type="entry name" value="SAM-dependent_MTases_sf"/>
</dbReference>
<dbReference type="GO" id="GO:0032259">
    <property type="term" value="P:methylation"/>
    <property type="evidence" value="ECO:0007669"/>
    <property type="project" value="UniProtKB-KW"/>
</dbReference>
<feature type="non-terminal residue" evidence="2">
    <location>
        <position position="1"/>
    </location>
</feature>
<dbReference type="SUPFAM" id="SSF53335">
    <property type="entry name" value="S-adenosyl-L-methionine-dependent methyltransferases"/>
    <property type="match status" value="1"/>
</dbReference>
<keyword evidence="3" id="KW-1185">Reference proteome</keyword>
<dbReference type="GO" id="GO:0008757">
    <property type="term" value="F:S-adenosylmethionine-dependent methyltransferase activity"/>
    <property type="evidence" value="ECO:0007669"/>
    <property type="project" value="InterPro"/>
</dbReference>
<dbReference type="AlphaFoldDB" id="A0A1X2HVE1"/>
<name>A0A1X2HVE1_SYNRA</name>
<keyword evidence="2" id="KW-0808">Transferase</keyword>
<feature type="domain" description="Methyltransferase type 11" evidence="1">
    <location>
        <begin position="10"/>
        <end position="80"/>
    </location>
</feature>
<dbReference type="InParanoid" id="A0A1X2HVE1"/>
<gene>
    <name evidence="2" type="ORF">BCR43DRAFT_429810</name>
</gene>
<dbReference type="Pfam" id="PF08241">
    <property type="entry name" value="Methyltransf_11"/>
    <property type="match status" value="1"/>
</dbReference>
<dbReference type="CDD" id="cd02440">
    <property type="entry name" value="AdoMet_MTases"/>
    <property type="match status" value="1"/>
</dbReference>
<dbReference type="InterPro" id="IPR013216">
    <property type="entry name" value="Methyltransf_11"/>
</dbReference>
<organism evidence="2 3">
    <name type="scientific">Syncephalastrum racemosum</name>
    <name type="common">Filamentous fungus</name>
    <dbReference type="NCBI Taxonomy" id="13706"/>
    <lineage>
        <taxon>Eukaryota</taxon>
        <taxon>Fungi</taxon>
        <taxon>Fungi incertae sedis</taxon>
        <taxon>Mucoromycota</taxon>
        <taxon>Mucoromycotina</taxon>
        <taxon>Mucoromycetes</taxon>
        <taxon>Mucorales</taxon>
        <taxon>Syncephalastraceae</taxon>
        <taxon>Syncephalastrum</taxon>
    </lineage>
</organism>
<dbReference type="EMBL" id="MCGN01000001">
    <property type="protein sequence ID" value="ORZ03527.1"/>
    <property type="molecule type" value="Genomic_DNA"/>
</dbReference>
<dbReference type="Gene3D" id="3.40.50.150">
    <property type="entry name" value="Vaccinia Virus protein VP39"/>
    <property type="match status" value="1"/>
</dbReference>
<accession>A0A1X2HVE1</accession>